<evidence type="ECO:0000256" key="2">
    <source>
        <dbReference type="ARBA" id="ARBA00022729"/>
    </source>
</evidence>
<comment type="similarity">
    <text evidence="1">Belongs to the TrbG/VirB9 family.</text>
</comment>
<protein>
    <submittedName>
        <fullName evidence="3">P-type conjugative transfer protein VirB9</fullName>
    </submittedName>
</protein>
<evidence type="ECO:0000313" key="3">
    <source>
        <dbReference type="EMBL" id="GMM62424.1"/>
    </source>
</evidence>
<dbReference type="EMBL" id="BTFW01000002">
    <property type="protein sequence ID" value="GMM62424.1"/>
    <property type="molecule type" value="Genomic_DNA"/>
</dbReference>
<comment type="caution">
    <text evidence="3">The sequence shown here is derived from an EMBL/GenBank/DDBJ whole genome shotgun (WGS) entry which is preliminary data.</text>
</comment>
<sequence>MSKLPETAPPGDQPQDTKVIPFLPVLRRKPEQRLSPPGTALAVTEAGAKSRLWRGLGAIWHRLVTLSLVGTIAVTLAPPPVFAAQTPSPGAKDARVRNVDYDPDQVVSVVGQFRHAIEIQFGPGETVTQAALGDTISWQIAPVGNIVFLKPREKAGGTNLIVVTNANGSPRTYHFNLVLGGGAAMYGIRFHYPKEERAAAALQAQMATAQAAKSVESGIVTAALDHAVIEGARNMNYTVQGNAALQPTEISDNGEFTVLRYPGHADIPSIFAVDVDGTETIVPYDVREDFVVVHAVYRQLRLRRGNMVLCVYNEGAPRNDRGDRTGTVSNVVERKVKGQ</sequence>
<dbReference type="InterPro" id="IPR033645">
    <property type="entry name" value="VirB9/CagX/TrbG_C"/>
</dbReference>
<dbReference type="InterPro" id="IPR038161">
    <property type="entry name" value="VirB9/CagX/TrbG_C_sf"/>
</dbReference>
<accession>A0ABQ6PB04</accession>
<evidence type="ECO:0000313" key="4">
    <source>
        <dbReference type="Proteomes" id="UP001187221"/>
    </source>
</evidence>
<name>A0ABQ6PB04_9SPHN</name>
<dbReference type="InterPro" id="IPR010258">
    <property type="entry name" value="Conjugal_tfr_TrbG/VirB9/CagX"/>
</dbReference>
<organism evidence="3 4">
    <name type="scientific">Novosphingobium pituita</name>
    <dbReference type="NCBI Taxonomy" id="3056842"/>
    <lineage>
        <taxon>Bacteria</taxon>
        <taxon>Pseudomonadati</taxon>
        <taxon>Pseudomonadota</taxon>
        <taxon>Alphaproteobacteria</taxon>
        <taxon>Sphingomonadales</taxon>
        <taxon>Sphingomonadaceae</taxon>
        <taxon>Novosphingobium</taxon>
    </lineage>
</organism>
<dbReference type="CDD" id="cd06911">
    <property type="entry name" value="VirB9_CagX_TrbG"/>
    <property type="match status" value="1"/>
</dbReference>
<proteinExistence type="inferred from homology"/>
<dbReference type="Pfam" id="PF03524">
    <property type="entry name" value="CagX"/>
    <property type="match status" value="1"/>
</dbReference>
<reference evidence="3 4" key="1">
    <citation type="submission" date="2023-06" db="EMBL/GenBank/DDBJ databases">
        <title>Draft genome sequence of Novosphingobium sp. strain IK01.</title>
        <authorList>
            <person name="Hatamoto M."/>
            <person name="Ikarashi T."/>
            <person name="Yamaguchi T."/>
        </authorList>
    </citation>
    <scope>NUCLEOTIDE SEQUENCE [LARGE SCALE GENOMIC DNA]</scope>
    <source>
        <strain evidence="3 4">IK01</strain>
    </source>
</reference>
<keyword evidence="2" id="KW-0732">Signal</keyword>
<keyword evidence="4" id="KW-1185">Reference proteome</keyword>
<gene>
    <name evidence="3" type="primary">virB9</name>
    <name evidence="3" type="ORF">NUTIK01_32010</name>
</gene>
<dbReference type="Gene3D" id="2.60.40.2500">
    <property type="match status" value="1"/>
</dbReference>
<evidence type="ECO:0000256" key="1">
    <source>
        <dbReference type="ARBA" id="ARBA00006135"/>
    </source>
</evidence>
<dbReference type="Proteomes" id="UP001187221">
    <property type="component" value="Unassembled WGS sequence"/>
</dbReference>
<dbReference type="RefSeq" id="WP_317976170.1">
    <property type="nucleotide sequence ID" value="NZ_BTFW01000002.1"/>
</dbReference>